<name>A0ABP0V2D8_9BRYO</name>
<sequence>MERRLQSCWPSLEVLGVTLASALDITKVGLICLLNKPHSTMKVFVALAVGTVHLCRSVSQSKETAPVSKFEEFPTNDQVECIMAILSHRNIVKGYFSHESKVLVLSKQDAFPVLSARPLT</sequence>
<keyword evidence="2" id="KW-1185">Reference proteome</keyword>
<evidence type="ECO:0000313" key="2">
    <source>
        <dbReference type="Proteomes" id="UP001497512"/>
    </source>
</evidence>
<evidence type="ECO:0000313" key="1">
    <source>
        <dbReference type="EMBL" id="CAK9236575.1"/>
    </source>
</evidence>
<dbReference type="Proteomes" id="UP001497512">
    <property type="component" value="Chromosome 9"/>
</dbReference>
<reference evidence="1" key="1">
    <citation type="submission" date="2024-02" db="EMBL/GenBank/DDBJ databases">
        <authorList>
            <consortium name="ELIXIR-Norway"/>
            <consortium name="Elixir Norway"/>
        </authorList>
    </citation>
    <scope>NUCLEOTIDE SEQUENCE</scope>
</reference>
<proteinExistence type="predicted"/>
<dbReference type="Gene3D" id="1.10.10.10">
    <property type="entry name" value="Winged helix-like DNA-binding domain superfamily/Winged helix DNA-binding domain"/>
    <property type="match status" value="1"/>
</dbReference>
<protein>
    <submittedName>
        <fullName evidence="1">Uncharacterized protein</fullName>
    </submittedName>
</protein>
<accession>A0ABP0V2D8</accession>
<dbReference type="InterPro" id="IPR036388">
    <property type="entry name" value="WH-like_DNA-bd_sf"/>
</dbReference>
<dbReference type="EMBL" id="OZ019901">
    <property type="protein sequence ID" value="CAK9236575.1"/>
    <property type="molecule type" value="Genomic_DNA"/>
</dbReference>
<gene>
    <name evidence="1" type="ORF">CSSPTR1EN2_LOCUS22975</name>
</gene>
<organism evidence="1 2">
    <name type="scientific">Sphagnum troendelagicum</name>
    <dbReference type="NCBI Taxonomy" id="128251"/>
    <lineage>
        <taxon>Eukaryota</taxon>
        <taxon>Viridiplantae</taxon>
        <taxon>Streptophyta</taxon>
        <taxon>Embryophyta</taxon>
        <taxon>Bryophyta</taxon>
        <taxon>Sphagnophytina</taxon>
        <taxon>Sphagnopsida</taxon>
        <taxon>Sphagnales</taxon>
        <taxon>Sphagnaceae</taxon>
        <taxon>Sphagnum</taxon>
    </lineage>
</organism>